<name>A0A1D1XE20_9ARAE</name>
<dbReference type="Pfam" id="PF03478">
    <property type="entry name" value="Beta-prop_KIB1-4"/>
    <property type="match status" value="1"/>
</dbReference>
<dbReference type="InterPro" id="IPR050942">
    <property type="entry name" value="F-box_BR-signaling"/>
</dbReference>
<organism evidence="3">
    <name type="scientific">Anthurium amnicola</name>
    <dbReference type="NCBI Taxonomy" id="1678845"/>
    <lineage>
        <taxon>Eukaryota</taxon>
        <taxon>Viridiplantae</taxon>
        <taxon>Streptophyta</taxon>
        <taxon>Embryophyta</taxon>
        <taxon>Tracheophyta</taxon>
        <taxon>Spermatophyta</taxon>
        <taxon>Magnoliopsida</taxon>
        <taxon>Liliopsida</taxon>
        <taxon>Araceae</taxon>
        <taxon>Pothoideae</taxon>
        <taxon>Potheae</taxon>
        <taxon>Anthurium</taxon>
    </lineage>
</organism>
<dbReference type="InterPro" id="IPR036047">
    <property type="entry name" value="F-box-like_dom_sf"/>
</dbReference>
<feature type="domain" description="F-box" evidence="2">
    <location>
        <begin position="17"/>
        <end position="53"/>
    </location>
</feature>
<sequence>MATSSSAAVSSSFCSRWAALPQDVLIKIASLQTFPPDLFRFRSVCRSWRSAALAAASLNLLPHLPSPFLMFSDDADPHTRCFYSVQEDKVFRLRFPEDSRGWRCCGSSHGWLAMLGPDVGARLFHPFSGALLDLPPLTTLPGVRRLEEDDLCRSDAPKFEHQTQVTSCGMMFNMTVGAEVIRDVYVEKAVLAMDPSSDPGSTVVLLLLHDLAGLVYAKPGDQAWTVLPTPPGVDSFKDVVYHDGFFYGLSYNYEMVVTIDIFSGNRPIVEKYEQPVSEWTHCGGSYLVVVPLGVIGVILQVTRTTTRDSGPRRTVSFHVFAFVPGEVNKWVEVRALPGISLFLDGNCSTALYTSSVPGKSRSNCIYFGHDDRYPGYLHTTAFSDRDFGLFRLEDKAFERGFPAGVKMSTIKRPQWVMLSN</sequence>
<evidence type="ECO:0000313" key="3">
    <source>
        <dbReference type="EMBL" id="JAT40648.1"/>
    </source>
</evidence>
<dbReference type="CDD" id="cd09917">
    <property type="entry name" value="F-box_SF"/>
    <property type="match status" value="1"/>
</dbReference>
<dbReference type="PANTHER" id="PTHR44259">
    <property type="entry name" value="OS07G0183000 PROTEIN-RELATED"/>
    <property type="match status" value="1"/>
</dbReference>
<evidence type="ECO:0000259" key="1">
    <source>
        <dbReference type="Pfam" id="PF03478"/>
    </source>
</evidence>
<dbReference type="Pfam" id="PF12937">
    <property type="entry name" value="F-box-like"/>
    <property type="match status" value="1"/>
</dbReference>
<evidence type="ECO:0000259" key="2">
    <source>
        <dbReference type="Pfam" id="PF12937"/>
    </source>
</evidence>
<dbReference type="InterPro" id="IPR005174">
    <property type="entry name" value="KIB1-4_b-propeller"/>
</dbReference>
<gene>
    <name evidence="3" type="primary">SKIP23_2</name>
    <name evidence="3" type="ORF">g.32572</name>
</gene>
<feature type="domain" description="KIB1-4 beta-propeller" evidence="1">
    <location>
        <begin position="82"/>
        <end position="389"/>
    </location>
</feature>
<dbReference type="Gene3D" id="1.20.1280.50">
    <property type="match status" value="1"/>
</dbReference>
<dbReference type="SUPFAM" id="SSF81383">
    <property type="entry name" value="F-box domain"/>
    <property type="match status" value="1"/>
</dbReference>
<dbReference type="EMBL" id="GDJX01027288">
    <property type="protein sequence ID" value="JAT40648.1"/>
    <property type="molecule type" value="Transcribed_RNA"/>
</dbReference>
<dbReference type="PANTHER" id="PTHR44259:SF114">
    <property type="entry name" value="OS06G0707300 PROTEIN"/>
    <property type="match status" value="1"/>
</dbReference>
<reference evidence="3" key="1">
    <citation type="submission" date="2015-07" db="EMBL/GenBank/DDBJ databases">
        <title>Transcriptome Assembly of Anthurium amnicola.</title>
        <authorList>
            <person name="Suzuki J."/>
        </authorList>
    </citation>
    <scope>NUCLEOTIDE SEQUENCE</scope>
</reference>
<accession>A0A1D1XE20</accession>
<dbReference type="InterPro" id="IPR001810">
    <property type="entry name" value="F-box_dom"/>
</dbReference>
<protein>
    <submittedName>
        <fullName evidence="3">F-box protein SKIP23</fullName>
    </submittedName>
</protein>
<proteinExistence type="predicted"/>
<dbReference type="AlphaFoldDB" id="A0A1D1XE20"/>